<organism evidence="3 4">
    <name type="scientific">Orchesella dallaii</name>
    <dbReference type="NCBI Taxonomy" id="48710"/>
    <lineage>
        <taxon>Eukaryota</taxon>
        <taxon>Metazoa</taxon>
        <taxon>Ecdysozoa</taxon>
        <taxon>Arthropoda</taxon>
        <taxon>Hexapoda</taxon>
        <taxon>Collembola</taxon>
        <taxon>Entomobryomorpha</taxon>
        <taxon>Entomobryoidea</taxon>
        <taxon>Orchesellidae</taxon>
        <taxon>Orchesellinae</taxon>
        <taxon>Orchesella</taxon>
    </lineage>
</organism>
<name>A0ABP1S0X8_9HEXA</name>
<evidence type="ECO:0000256" key="1">
    <source>
        <dbReference type="SAM" id="MobiDB-lite"/>
    </source>
</evidence>
<accession>A0ABP1S0X8</accession>
<evidence type="ECO:0000313" key="3">
    <source>
        <dbReference type="EMBL" id="CAL8140913.1"/>
    </source>
</evidence>
<proteinExistence type="predicted"/>
<comment type="caution">
    <text evidence="3">The sequence shown here is derived from an EMBL/GenBank/DDBJ whole genome shotgun (WGS) entry which is preliminary data.</text>
</comment>
<keyword evidence="2" id="KW-0812">Transmembrane</keyword>
<evidence type="ECO:0000256" key="2">
    <source>
        <dbReference type="SAM" id="Phobius"/>
    </source>
</evidence>
<feature type="compositionally biased region" description="Acidic residues" evidence="1">
    <location>
        <begin position="179"/>
        <end position="192"/>
    </location>
</feature>
<keyword evidence="2" id="KW-0472">Membrane</keyword>
<protein>
    <submittedName>
        <fullName evidence="3">Uncharacterized protein</fullName>
    </submittedName>
</protein>
<keyword evidence="4" id="KW-1185">Reference proteome</keyword>
<sequence length="192" mass="20714">MGKIGGIALIVTGIIILLNVIIMAIGGFKGMMGLTMPIGLHFVPVNEKLQAWIDVPLSMGLEAVMDNVRSIDEEGYIGGGMIDFKVTLSSGGPDDEEFATVAVVFIQEDAEIDEIQRYVLRCGPLNYPSLFFWVVALGSLVGLVLAIVKRVKMRGTKPDKEAIAPEPPPETIVSVIPMEDNDDVEAAAEEKE</sequence>
<keyword evidence="2" id="KW-1133">Transmembrane helix</keyword>
<dbReference type="EMBL" id="CAXLJM020000141">
    <property type="protein sequence ID" value="CAL8140913.1"/>
    <property type="molecule type" value="Genomic_DNA"/>
</dbReference>
<dbReference type="Proteomes" id="UP001642540">
    <property type="component" value="Unassembled WGS sequence"/>
</dbReference>
<evidence type="ECO:0000313" key="4">
    <source>
        <dbReference type="Proteomes" id="UP001642540"/>
    </source>
</evidence>
<reference evidence="3 4" key="1">
    <citation type="submission" date="2024-08" db="EMBL/GenBank/DDBJ databases">
        <authorList>
            <person name="Cucini C."/>
            <person name="Frati F."/>
        </authorList>
    </citation>
    <scope>NUCLEOTIDE SEQUENCE [LARGE SCALE GENOMIC DNA]</scope>
</reference>
<feature type="transmembrane region" description="Helical" evidence="2">
    <location>
        <begin position="130"/>
        <end position="148"/>
    </location>
</feature>
<feature type="region of interest" description="Disordered" evidence="1">
    <location>
        <begin position="158"/>
        <end position="192"/>
    </location>
</feature>
<feature type="transmembrane region" description="Helical" evidence="2">
    <location>
        <begin position="7"/>
        <end position="28"/>
    </location>
</feature>
<gene>
    <name evidence="3" type="ORF">ODALV1_LOCUS28485</name>
</gene>